<evidence type="ECO:0000313" key="2">
    <source>
        <dbReference type="Proteomes" id="UP000824242"/>
    </source>
</evidence>
<dbReference type="SUPFAM" id="SSF56784">
    <property type="entry name" value="HAD-like"/>
    <property type="match status" value="1"/>
</dbReference>
<dbReference type="EMBL" id="DVGZ01000130">
    <property type="protein sequence ID" value="HIR48317.1"/>
    <property type="molecule type" value="Genomic_DNA"/>
</dbReference>
<dbReference type="InterPro" id="IPR010021">
    <property type="entry name" value="PGPP1/Gep4"/>
</dbReference>
<dbReference type="AlphaFoldDB" id="A0A9D1DFI8"/>
<dbReference type="NCBIfam" id="TIGR01662">
    <property type="entry name" value="HAD-SF-IIIA"/>
    <property type="match status" value="1"/>
</dbReference>
<evidence type="ECO:0000313" key="1">
    <source>
        <dbReference type="EMBL" id="HIR48317.1"/>
    </source>
</evidence>
<dbReference type="InterPro" id="IPR036412">
    <property type="entry name" value="HAD-like_sf"/>
</dbReference>
<dbReference type="InterPro" id="IPR023214">
    <property type="entry name" value="HAD_sf"/>
</dbReference>
<organism evidence="1 2">
    <name type="scientific">Candidatus Caccousia avicola</name>
    <dbReference type="NCBI Taxonomy" id="2840721"/>
    <lineage>
        <taxon>Bacteria</taxon>
        <taxon>Bacillati</taxon>
        <taxon>Bacillota</taxon>
        <taxon>Clostridia</taxon>
        <taxon>Eubacteriales</taxon>
        <taxon>Oscillospiraceae</taxon>
        <taxon>Oscillospiraceae incertae sedis</taxon>
        <taxon>Candidatus Caccousia</taxon>
    </lineage>
</organism>
<protein>
    <submittedName>
        <fullName evidence="1">YqeG family HAD IIIA-type phosphatase</fullName>
    </submittedName>
</protein>
<dbReference type="PANTHER" id="PTHR19288">
    <property type="entry name" value="4-NITROPHENYLPHOSPHATASE-RELATED"/>
    <property type="match status" value="1"/>
</dbReference>
<dbReference type="CDD" id="cd16416">
    <property type="entry name" value="HAD_BsYqeG-like"/>
    <property type="match status" value="1"/>
</dbReference>
<gene>
    <name evidence="1" type="ORF">IAB89_11815</name>
</gene>
<dbReference type="GO" id="GO:0008962">
    <property type="term" value="F:phosphatidylglycerophosphatase activity"/>
    <property type="evidence" value="ECO:0007669"/>
    <property type="project" value="InterPro"/>
</dbReference>
<dbReference type="NCBIfam" id="TIGR01668">
    <property type="entry name" value="YqeG_hyp_ppase"/>
    <property type="match status" value="1"/>
</dbReference>
<dbReference type="InterPro" id="IPR006549">
    <property type="entry name" value="HAD-SF_hydro_IIIA"/>
</dbReference>
<accession>A0A9D1DFI8</accession>
<sequence>MAILLPTVCVAQVTDITLELLRSMGIRALILDVDNTLSGHGSQQPFEGALEWTQKMAQNGIEMMIVSNNFQKRVEPFAQRFSLPFVSMAMKPFPVGYSRAVSAMGVRREETAAVGDQVFTDILGANLSGIRSILVVPQGNESVLRFGWRRALEKPVREKAKRLGLWAERKEGTKK</sequence>
<name>A0A9D1DFI8_9FIRM</name>
<comment type="caution">
    <text evidence="1">The sequence shown here is derived from an EMBL/GenBank/DDBJ whole genome shotgun (WGS) entry which is preliminary data.</text>
</comment>
<dbReference type="PANTHER" id="PTHR19288:SF25">
    <property type="entry name" value="PHOSPHATIDYLGLYCEROPHOSPHATASE GEP4, MITOCHONDRIAL"/>
    <property type="match status" value="1"/>
</dbReference>
<dbReference type="Proteomes" id="UP000824242">
    <property type="component" value="Unassembled WGS sequence"/>
</dbReference>
<proteinExistence type="predicted"/>
<reference evidence="1" key="1">
    <citation type="submission" date="2020-10" db="EMBL/GenBank/DDBJ databases">
        <authorList>
            <person name="Gilroy R."/>
        </authorList>
    </citation>
    <scope>NUCLEOTIDE SEQUENCE</scope>
    <source>
        <strain evidence="1">ChiSxjej1B13-7958</strain>
    </source>
</reference>
<dbReference type="Pfam" id="PF00702">
    <property type="entry name" value="Hydrolase"/>
    <property type="match status" value="1"/>
</dbReference>
<reference evidence="1" key="2">
    <citation type="journal article" date="2021" name="PeerJ">
        <title>Extensive microbial diversity within the chicken gut microbiome revealed by metagenomics and culture.</title>
        <authorList>
            <person name="Gilroy R."/>
            <person name="Ravi A."/>
            <person name="Getino M."/>
            <person name="Pursley I."/>
            <person name="Horton D.L."/>
            <person name="Alikhan N.F."/>
            <person name="Baker D."/>
            <person name="Gharbi K."/>
            <person name="Hall N."/>
            <person name="Watson M."/>
            <person name="Adriaenssens E.M."/>
            <person name="Foster-Nyarko E."/>
            <person name="Jarju S."/>
            <person name="Secka A."/>
            <person name="Antonio M."/>
            <person name="Oren A."/>
            <person name="Chaudhuri R.R."/>
            <person name="La Ragione R."/>
            <person name="Hildebrand F."/>
            <person name="Pallen M.J."/>
        </authorList>
    </citation>
    <scope>NUCLEOTIDE SEQUENCE</scope>
    <source>
        <strain evidence="1">ChiSxjej1B13-7958</strain>
    </source>
</reference>
<dbReference type="GO" id="GO:0005737">
    <property type="term" value="C:cytoplasm"/>
    <property type="evidence" value="ECO:0007669"/>
    <property type="project" value="TreeGrafter"/>
</dbReference>
<dbReference type="Gene3D" id="3.40.50.1000">
    <property type="entry name" value="HAD superfamily/HAD-like"/>
    <property type="match status" value="1"/>
</dbReference>